<name>A0A1D6P2J4_MAIZE</name>
<proteinExistence type="predicted"/>
<feature type="region of interest" description="Disordered" evidence="1">
    <location>
        <begin position="1"/>
        <end position="21"/>
    </location>
</feature>
<protein>
    <submittedName>
        <fullName evidence="2">Uncharacterized protein</fullName>
    </submittedName>
</protein>
<gene>
    <name evidence="2" type="ORF">ZEAMMB73_Zm00001d046406</name>
</gene>
<dbReference type="EMBL" id="CM000785">
    <property type="protein sequence ID" value="AQL04229.1"/>
    <property type="molecule type" value="Genomic_DNA"/>
</dbReference>
<reference evidence="2" key="1">
    <citation type="submission" date="2015-12" db="EMBL/GenBank/DDBJ databases">
        <title>Update maize B73 reference genome by single molecule sequencing technologies.</title>
        <authorList>
            <consortium name="Maize Genome Sequencing Project"/>
            <person name="Ware D."/>
        </authorList>
    </citation>
    <scope>NUCLEOTIDE SEQUENCE</scope>
    <source>
        <tissue evidence="2">Seedling</tissue>
    </source>
</reference>
<dbReference type="AlphaFoldDB" id="A0A1D6P2J4"/>
<evidence type="ECO:0000313" key="2">
    <source>
        <dbReference type="EMBL" id="AQL04229.1"/>
    </source>
</evidence>
<dbReference type="InParanoid" id="A0A1D6P2J4"/>
<evidence type="ECO:0000256" key="1">
    <source>
        <dbReference type="SAM" id="MobiDB-lite"/>
    </source>
</evidence>
<accession>A0A1D6P2J4</accession>
<organism evidence="2">
    <name type="scientific">Zea mays</name>
    <name type="common">Maize</name>
    <dbReference type="NCBI Taxonomy" id="4577"/>
    <lineage>
        <taxon>Eukaryota</taxon>
        <taxon>Viridiplantae</taxon>
        <taxon>Streptophyta</taxon>
        <taxon>Embryophyta</taxon>
        <taxon>Tracheophyta</taxon>
        <taxon>Spermatophyta</taxon>
        <taxon>Magnoliopsida</taxon>
        <taxon>Liliopsida</taxon>
        <taxon>Poales</taxon>
        <taxon>Poaceae</taxon>
        <taxon>PACMAD clade</taxon>
        <taxon>Panicoideae</taxon>
        <taxon>Andropogonodae</taxon>
        <taxon>Andropogoneae</taxon>
        <taxon>Tripsacinae</taxon>
        <taxon>Zea</taxon>
    </lineage>
</organism>
<sequence>MAPQQRTKESPSRGGEMAWGKRRERARAAIYRAKLWTCQLAAAGGRFYNFY</sequence>
<feature type="compositionally biased region" description="Basic and acidic residues" evidence="1">
    <location>
        <begin position="1"/>
        <end position="11"/>
    </location>
</feature>